<sequence>MAHQMAAGNSLDTICMPRVGPHVREMEFCHSEKPCARIWKMVRDESTYGTDEMIQVALVYKYVTRKTPEAFALLSNRLKGGKYDMNSVKKGYKAKDGLQEISEYINSLDREGKQVLACTLILSASAIGKTVLVELLAGISGKHPMDVLPVHANNIVMYDSDSEDEHRDLWLDEVAKQLNTLTPVLKGKFETAEEKEVCGLVKQRIEDFRELEKLAAGSGREYDKRMYTKGLLKELCSILQGHQVLKLKGLTYQILVGVGEQLYQLLKSVE</sequence>
<dbReference type="InterPro" id="IPR035212">
    <property type="entry name" value="Mx/ML_C"/>
</dbReference>
<dbReference type="Pfam" id="PF17536">
    <property type="entry name" value="Mx_ML"/>
    <property type="match status" value="1"/>
</dbReference>
<name>A0A482LX76_9ORTO</name>
<accession>A0A482LX76</accession>
<dbReference type="EMBL" id="MH688512">
    <property type="protein sequence ID" value="QBQ64974.1"/>
    <property type="molecule type" value="Viral_cRNA"/>
</dbReference>
<organism evidence="2">
    <name type="scientific">Thogotovirus dhoriense</name>
    <dbReference type="NCBI Taxonomy" id="11318"/>
    <lineage>
        <taxon>Viruses</taxon>
        <taxon>Riboviria</taxon>
        <taxon>Orthornavirae</taxon>
        <taxon>Negarnaviricota</taxon>
        <taxon>Polyploviricotina</taxon>
        <taxon>Insthoviricetes</taxon>
        <taxon>Articulavirales</taxon>
        <taxon>Orthomyxoviridae</taxon>
        <taxon>Thogotovirus</taxon>
    </lineage>
</organism>
<evidence type="ECO:0000313" key="2">
    <source>
        <dbReference type="EMBL" id="QBQ64974.1"/>
    </source>
</evidence>
<protein>
    <submittedName>
        <fullName evidence="2">Matrix protein</fullName>
    </submittedName>
</protein>
<proteinExistence type="predicted"/>
<feature type="domain" description="Matrix/matrix long N-terminal" evidence="1">
    <location>
        <begin position="10"/>
        <end position="121"/>
    </location>
</feature>
<reference evidence="2" key="1">
    <citation type="submission" date="2018-07" db="EMBL/GenBank/DDBJ databases">
        <title>Viromes of Hyalomma asiaticum, Hyalomma detritum and Dermacentor nuttalli ticks from Xinjiang Uygur Autonomous Region, China.</title>
        <authorList>
            <person name="Shen S."/>
            <person name="Moming A."/>
            <person name="Luo T."/>
            <person name="Chang C."/>
            <person name="Fang Y."/>
            <person name="Wang J."/>
            <person name="Kou C."/>
            <person name="Wang C."/>
            <person name="Su Z."/>
            <person name="Zhang Y."/>
            <person name="Tang S."/>
            <person name="Wu Q."/>
            <person name="Duan X."/>
            <person name="Zhu L."/>
            <person name="Liu X."/>
            <person name="An R."/>
            <person name="Shi J."/>
            <person name="Yang J."/>
            <person name="Zhang Z."/>
            <person name="Liang J."/>
            <person name="Guo R."/>
            <person name="Wang H."/>
            <person name="Zhang Y."/>
            <person name="Sun S."/>
            <person name="Hu Z."/>
            <person name="Deng F."/>
        </authorList>
    </citation>
    <scope>NUCLEOTIDE SEQUENCE</scope>
    <source>
        <strain evidence="2">17-GRT169</strain>
    </source>
</reference>
<evidence type="ECO:0000259" key="1">
    <source>
        <dbReference type="Pfam" id="PF17536"/>
    </source>
</evidence>